<proteinExistence type="predicted"/>
<organism evidence="1 2">
    <name type="scientific">Solanum commersonii</name>
    <name type="common">Commerson's wild potato</name>
    <name type="synonym">Commerson's nightshade</name>
    <dbReference type="NCBI Taxonomy" id="4109"/>
    <lineage>
        <taxon>Eukaryota</taxon>
        <taxon>Viridiplantae</taxon>
        <taxon>Streptophyta</taxon>
        <taxon>Embryophyta</taxon>
        <taxon>Tracheophyta</taxon>
        <taxon>Spermatophyta</taxon>
        <taxon>Magnoliopsida</taxon>
        <taxon>eudicotyledons</taxon>
        <taxon>Gunneridae</taxon>
        <taxon>Pentapetalae</taxon>
        <taxon>asterids</taxon>
        <taxon>lamiids</taxon>
        <taxon>Solanales</taxon>
        <taxon>Solanaceae</taxon>
        <taxon>Solanoideae</taxon>
        <taxon>Solaneae</taxon>
        <taxon>Solanum</taxon>
    </lineage>
</organism>
<reference evidence="1 2" key="1">
    <citation type="submission" date="2020-09" db="EMBL/GenBank/DDBJ databases">
        <title>De no assembly of potato wild relative species, Solanum commersonii.</title>
        <authorList>
            <person name="Cho K."/>
        </authorList>
    </citation>
    <scope>NUCLEOTIDE SEQUENCE [LARGE SCALE GENOMIC DNA]</scope>
    <source>
        <strain evidence="1">LZ3.2</strain>
        <tissue evidence="1">Leaf</tissue>
    </source>
</reference>
<sequence>MKRLRGGCCRGSWTRFSGCSAICSLDFDFLREEEEETYSGLGRVSVESSGLLELEIEEEILDEGVVVDDDDGYGWGGGRGGFGFGWGGRGGWGGGGGRWGGGCQYGCCGHRYGNCYQCCYSAAEAKAYHQNEIQP</sequence>
<keyword evidence="2" id="KW-1185">Reference proteome</keyword>
<name>A0A9J5XLS7_SOLCO</name>
<protein>
    <recommendedName>
        <fullName evidence="3">Glycine-rich protein</fullName>
    </recommendedName>
</protein>
<dbReference type="Proteomes" id="UP000824120">
    <property type="component" value="Chromosome 9"/>
</dbReference>
<gene>
    <name evidence="1" type="ORF">H5410_049172</name>
</gene>
<accession>A0A9J5XLS7</accession>
<evidence type="ECO:0008006" key="3">
    <source>
        <dbReference type="Google" id="ProtNLM"/>
    </source>
</evidence>
<evidence type="ECO:0000313" key="2">
    <source>
        <dbReference type="Proteomes" id="UP000824120"/>
    </source>
</evidence>
<dbReference type="EMBL" id="JACXVP010000009">
    <property type="protein sequence ID" value="KAG5588738.1"/>
    <property type="molecule type" value="Genomic_DNA"/>
</dbReference>
<dbReference type="AlphaFoldDB" id="A0A9J5XLS7"/>
<evidence type="ECO:0000313" key="1">
    <source>
        <dbReference type="EMBL" id="KAG5588738.1"/>
    </source>
</evidence>
<comment type="caution">
    <text evidence="1">The sequence shown here is derived from an EMBL/GenBank/DDBJ whole genome shotgun (WGS) entry which is preliminary data.</text>
</comment>